<dbReference type="SMART" id="SM00448">
    <property type="entry name" value="REC"/>
    <property type="match status" value="1"/>
</dbReference>
<dbReference type="PANTHER" id="PTHR44591">
    <property type="entry name" value="STRESS RESPONSE REGULATOR PROTEIN 1"/>
    <property type="match status" value="1"/>
</dbReference>
<accession>F4LJ15</accession>
<evidence type="ECO:0000256" key="1">
    <source>
        <dbReference type="ARBA" id="ARBA00022553"/>
    </source>
</evidence>
<dbReference type="HOGENOM" id="CLU_1371676_0_0_12"/>
<evidence type="ECO:0000313" key="5">
    <source>
        <dbReference type="Proteomes" id="UP000006546"/>
    </source>
</evidence>
<dbReference type="InterPro" id="IPR001789">
    <property type="entry name" value="Sig_transdc_resp-reg_receiver"/>
</dbReference>
<evidence type="ECO:0000313" key="4">
    <source>
        <dbReference type="EMBL" id="AEE17324.1"/>
    </source>
</evidence>
<dbReference type="RefSeq" id="WP_013759028.1">
    <property type="nucleotide sequence ID" value="NC_015500.1"/>
</dbReference>
<protein>
    <submittedName>
        <fullName evidence="4">Response regulator receiver protein</fullName>
    </submittedName>
</protein>
<reference evidence="5" key="1">
    <citation type="submission" date="2011-04" db="EMBL/GenBank/DDBJ databases">
        <title>The complete genome of Treponema brennaborense DSM 12168.</title>
        <authorList>
            <person name="Lucas S."/>
            <person name="Han J."/>
            <person name="Lapidus A."/>
            <person name="Bruce D."/>
            <person name="Goodwin L."/>
            <person name="Pitluck S."/>
            <person name="Peters L."/>
            <person name="Kyrpides N."/>
            <person name="Mavromatis K."/>
            <person name="Ivanova N."/>
            <person name="Mikhailova N."/>
            <person name="Pagani I."/>
            <person name="Teshima H."/>
            <person name="Detter J.C."/>
            <person name="Tapia R."/>
            <person name="Han C."/>
            <person name="Land M."/>
            <person name="Hauser L."/>
            <person name="Markowitz V."/>
            <person name="Cheng J.-F."/>
            <person name="Hugenholtz P."/>
            <person name="Woyke T."/>
            <person name="Wu D."/>
            <person name="Gronow S."/>
            <person name="Wellnitz S."/>
            <person name="Brambilla E."/>
            <person name="Klenk H.-P."/>
            <person name="Eisen J.A."/>
        </authorList>
    </citation>
    <scope>NUCLEOTIDE SEQUENCE [LARGE SCALE GENOMIC DNA]</scope>
    <source>
        <strain evidence="5">DSM 12168 / CIP 105900 / DD5/3</strain>
    </source>
</reference>
<dbReference type="Gene3D" id="3.40.50.2300">
    <property type="match status" value="1"/>
</dbReference>
<dbReference type="Proteomes" id="UP000006546">
    <property type="component" value="Chromosome"/>
</dbReference>
<dbReference type="eggNOG" id="COG0745">
    <property type="taxonomic scope" value="Bacteria"/>
</dbReference>
<dbReference type="InterPro" id="IPR011006">
    <property type="entry name" value="CheY-like_superfamily"/>
</dbReference>
<keyword evidence="5" id="KW-1185">Reference proteome</keyword>
<dbReference type="KEGG" id="tbe:Trebr_1905"/>
<dbReference type="PANTHER" id="PTHR44591:SF3">
    <property type="entry name" value="RESPONSE REGULATORY DOMAIN-CONTAINING PROTEIN"/>
    <property type="match status" value="1"/>
</dbReference>
<dbReference type="AlphaFoldDB" id="F4LJ15"/>
<dbReference type="GO" id="GO:0000160">
    <property type="term" value="P:phosphorelay signal transduction system"/>
    <property type="evidence" value="ECO:0007669"/>
    <property type="project" value="InterPro"/>
</dbReference>
<gene>
    <name evidence="4" type="ordered locus">Trebr_1905</name>
</gene>
<dbReference type="SUPFAM" id="SSF52172">
    <property type="entry name" value="CheY-like"/>
    <property type="match status" value="1"/>
</dbReference>
<dbReference type="EMBL" id="CP002696">
    <property type="protein sequence ID" value="AEE17324.1"/>
    <property type="molecule type" value="Genomic_DNA"/>
</dbReference>
<feature type="domain" description="Response regulatory" evidence="3">
    <location>
        <begin position="6"/>
        <end position="125"/>
    </location>
</feature>
<organism evidence="4 5">
    <name type="scientific">Treponema brennaborense (strain DSM 12168 / CIP 105900 / DD5/3)</name>
    <dbReference type="NCBI Taxonomy" id="906968"/>
    <lineage>
        <taxon>Bacteria</taxon>
        <taxon>Pseudomonadati</taxon>
        <taxon>Spirochaetota</taxon>
        <taxon>Spirochaetia</taxon>
        <taxon>Spirochaetales</taxon>
        <taxon>Treponemataceae</taxon>
        <taxon>Treponema</taxon>
    </lineage>
</organism>
<evidence type="ECO:0000259" key="3">
    <source>
        <dbReference type="PROSITE" id="PS50110"/>
    </source>
</evidence>
<dbReference type="OrthoDB" id="341603at2"/>
<evidence type="ECO:0000256" key="2">
    <source>
        <dbReference type="PROSITE-ProRule" id="PRU00169"/>
    </source>
</evidence>
<proteinExistence type="predicted"/>
<dbReference type="Pfam" id="PF00072">
    <property type="entry name" value="Response_reg"/>
    <property type="match status" value="1"/>
</dbReference>
<dbReference type="PROSITE" id="PS50110">
    <property type="entry name" value="RESPONSE_REGULATORY"/>
    <property type="match status" value="1"/>
</dbReference>
<keyword evidence="1 2" id="KW-0597">Phosphoprotein</keyword>
<dbReference type="STRING" id="906968.Trebr_1905"/>
<dbReference type="InterPro" id="IPR050595">
    <property type="entry name" value="Bact_response_regulator"/>
</dbReference>
<feature type="modified residue" description="4-aspartylphosphate" evidence="2">
    <location>
        <position position="55"/>
    </location>
</feature>
<sequence length="199" mass="22326">MSAQKKILIVDDGKENVSFFNIMLSKYGYEIYCAETEQAALELIRTAAPDIVLLDGALAQASDWSFLKRLKHDAGFDAWKDIPVIAFSASASIYDKYKAVQLGALDFITKPVSFEDMLMRLRLFFEKQDKRKNSASAERKLKTLLSGVLSDMDVLAGAGPSCPADELKRLKDSYAEKLDEMDFSDVKLLEQNGKKKYTD</sequence>
<name>F4LJ15_TREBD</name>